<feature type="transmembrane region" description="Helical" evidence="2">
    <location>
        <begin position="279"/>
        <end position="299"/>
    </location>
</feature>
<dbReference type="Gene3D" id="1.20.1250.20">
    <property type="entry name" value="MFS general substrate transporter like domains"/>
    <property type="match status" value="2"/>
</dbReference>
<dbReference type="PANTHER" id="PTHR11360">
    <property type="entry name" value="MONOCARBOXYLATE TRANSPORTER"/>
    <property type="match status" value="1"/>
</dbReference>
<protein>
    <submittedName>
        <fullName evidence="4">Monocarboxylate transporter 7</fullName>
    </submittedName>
</protein>
<dbReference type="PROSITE" id="PS50850">
    <property type="entry name" value="MFS"/>
    <property type="match status" value="1"/>
</dbReference>
<feature type="transmembrane region" description="Helical" evidence="2">
    <location>
        <begin position="365"/>
        <end position="394"/>
    </location>
</feature>
<dbReference type="GO" id="GO:0016020">
    <property type="term" value="C:membrane"/>
    <property type="evidence" value="ECO:0007669"/>
    <property type="project" value="UniProtKB-SubCell"/>
</dbReference>
<dbReference type="InterPro" id="IPR050327">
    <property type="entry name" value="Proton-linked_MCT"/>
</dbReference>
<feature type="transmembrane region" description="Helical" evidence="2">
    <location>
        <begin position="51"/>
        <end position="70"/>
    </location>
</feature>
<keyword evidence="2" id="KW-0472">Membrane</keyword>
<feature type="transmembrane region" description="Helical" evidence="2">
    <location>
        <begin position="170"/>
        <end position="189"/>
    </location>
</feature>
<proteinExistence type="predicted"/>
<feature type="transmembrane region" description="Helical" evidence="2">
    <location>
        <begin position="311"/>
        <end position="329"/>
    </location>
</feature>
<accession>A0A2R4KS85</accession>
<dbReference type="PANTHER" id="PTHR11360:SF260">
    <property type="entry name" value="MFS DOMAIN-CONTAINING PROTEIN"/>
    <property type="match status" value="1"/>
</dbReference>
<name>A0A2R4KS85_ANISI</name>
<evidence type="ECO:0000256" key="1">
    <source>
        <dbReference type="ARBA" id="ARBA00004141"/>
    </source>
</evidence>
<dbReference type="Pfam" id="PF07690">
    <property type="entry name" value="MFS_1"/>
    <property type="match status" value="1"/>
</dbReference>
<sequence>MMEGKAIHSESRSYWWVAVNGFLILLIESGIRPMLVIYFNSFQQELMCSKGTFSTIIAVINAASLISGPVSSFMYRLYGARLNISAGAIMAALGFVLISFSSSIIFIIITALVIGVGCGTIRTAIVSVQCEYFSKNRNFVMAFIFVGPGIGQFLFAQILNRLNNWLDWRASWRIIAVIFVCCIALAFPIKRKMKRSDHNEFSYFLGIKVLVIPEFLIHLVAVFFAASLCISYYIFEIPLMVERDIDRDTAAYVFSSQGIASIVGRITATFIIRITSLHIGLMMLMCYGIAQGSIFSAIFCTNYPQFIAQNILSGFGVGMYSVSLTPFLLHISGPEQLPTAFGYTNLINGLAGFVSMFIGKLADRYGVVMAFGVAAYFGIASIIACFIAIMLMLWKERNKEQRNERELVAVTDDVDVNLAQNPSNNEDV</sequence>
<keyword evidence="2" id="KW-0812">Transmembrane</keyword>
<feature type="transmembrane region" description="Helical" evidence="2">
    <location>
        <begin position="82"/>
        <end position="98"/>
    </location>
</feature>
<reference evidence="4" key="1">
    <citation type="submission" date="2017-04" db="EMBL/GenBank/DDBJ databases">
        <authorList>
            <person name="Afonso C.L."/>
            <person name="Miller P.J."/>
            <person name="Scott M.A."/>
            <person name="Spackman E."/>
            <person name="Goraichik I."/>
            <person name="Dimitrov K.M."/>
            <person name="Suarez D.L."/>
            <person name="Swayne D.E."/>
        </authorList>
    </citation>
    <scope>NUCLEOTIDE SEQUENCE</scope>
</reference>
<dbReference type="InterPro" id="IPR020846">
    <property type="entry name" value="MFS_dom"/>
</dbReference>
<feature type="transmembrane region" description="Helical" evidence="2">
    <location>
        <begin position="139"/>
        <end position="158"/>
    </location>
</feature>
<evidence type="ECO:0000256" key="2">
    <source>
        <dbReference type="SAM" id="Phobius"/>
    </source>
</evidence>
<feature type="transmembrane region" description="Helical" evidence="2">
    <location>
        <begin position="250"/>
        <end position="272"/>
    </location>
</feature>
<organism evidence="4">
    <name type="scientific">Anisakis simplex</name>
    <name type="common">Herring worm</name>
    <dbReference type="NCBI Taxonomy" id="6269"/>
    <lineage>
        <taxon>Eukaryota</taxon>
        <taxon>Metazoa</taxon>
        <taxon>Ecdysozoa</taxon>
        <taxon>Nematoda</taxon>
        <taxon>Chromadorea</taxon>
        <taxon>Rhabditida</taxon>
        <taxon>Spirurina</taxon>
        <taxon>Ascaridomorpha</taxon>
        <taxon>Ascaridoidea</taxon>
        <taxon>Anisakidae</taxon>
        <taxon>Anisakis</taxon>
        <taxon>Anisakis simplex complex</taxon>
    </lineage>
</organism>
<dbReference type="GO" id="GO:0008028">
    <property type="term" value="F:monocarboxylic acid transmembrane transporter activity"/>
    <property type="evidence" value="ECO:0007669"/>
    <property type="project" value="TreeGrafter"/>
</dbReference>
<feature type="transmembrane region" description="Helical" evidence="2">
    <location>
        <begin position="341"/>
        <end position="359"/>
    </location>
</feature>
<feature type="transmembrane region" description="Helical" evidence="2">
    <location>
        <begin position="12"/>
        <end position="31"/>
    </location>
</feature>
<comment type="subcellular location">
    <subcellularLocation>
        <location evidence="1">Membrane</location>
        <topology evidence="1">Multi-pass membrane protein</topology>
    </subcellularLocation>
</comment>
<dbReference type="InterPro" id="IPR036259">
    <property type="entry name" value="MFS_trans_sf"/>
</dbReference>
<keyword evidence="2" id="KW-1133">Transmembrane helix</keyword>
<dbReference type="InterPro" id="IPR011701">
    <property type="entry name" value="MFS"/>
</dbReference>
<evidence type="ECO:0000313" key="4">
    <source>
        <dbReference type="EMBL" id="AVV64029.1"/>
    </source>
</evidence>
<dbReference type="EMBL" id="MF069083">
    <property type="protein sequence ID" value="AVV64029.1"/>
    <property type="molecule type" value="Genomic_DNA"/>
</dbReference>
<dbReference type="AlphaFoldDB" id="A0A2R4KS85"/>
<feature type="transmembrane region" description="Helical" evidence="2">
    <location>
        <begin position="210"/>
        <end position="235"/>
    </location>
</feature>
<feature type="transmembrane region" description="Helical" evidence="2">
    <location>
        <begin position="104"/>
        <end position="127"/>
    </location>
</feature>
<dbReference type="SUPFAM" id="SSF103473">
    <property type="entry name" value="MFS general substrate transporter"/>
    <property type="match status" value="1"/>
</dbReference>
<evidence type="ECO:0000259" key="3">
    <source>
        <dbReference type="PROSITE" id="PS50850"/>
    </source>
</evidence>
<feature type="domain" description="Major facilitator superfamily (MFS) profile" evidence="3">
    <location>
        <begin position="14"/>
        <end position="399"/>
    </location>
</feature>